<evidence type="ECO:0008006" key="2">
    <source>
        <dbReference type="Google" id="ProtNLM"/>
    </source>
</evidence>
<name>A0A3B1BG65_9ZZZZ</name>
<protein>
    <recommendedName>
        <fullName evidence="2">Lipoprotein</fullName>
    </recommendedName>
</protein>
<organism evidence="1">
    <name type="scientific">hydrothermal vent metagenome</name>
    <dbReference type="NCBI Taxonomy" id="652676"/>
    <lineage>
        <taxon>unclassified sequences</taxon>
        <taxon>metagenomes</taxon>
        <taxon>ecological metagenomes</taxon>
    </lineage>
</organism>
<gene>
    <name evidence="1" type="ORF">MNBD_NITROSPINAE01-1478</name>
</gene>
<dbReference type="PROSITE" id="PS51257">
    <property type="entry name" value="PROKAR_LIPOPROTEIN"/>
    <property type="match status" value="1"/>
</dbReference>
<dbReference type="EMBL" id="UOGC01000003">
    <property type="protein sequence ID" value="VAX15112.1"/>
    <property type="molecule type" value="Genomic_DNA"/>
</dbReference>
<reference evidence="1" key="1">
    <citation type="submission" date="2018-06" db="EMBL/GenBank/DDBJ databases">
        <authorList>
            <person name="Zhirakovskaya E."/>
        </authorList>
    </citation>
    <scope>NUCLEOTIDE SEQUENCE</scope>
</reference>
<dbReference type="AlphaFoldDB" id="A0A3B1BG65"/>
<sequence>MKPVALIASLVVVLSLSGCATEKKYSHFNIEKGEYSGAVEKRLRTANLYKKFDTIMIADVIYNDEWLRTLWVEEQVKIKRLGDDDKKMLLRLQKREDKKEATFILCVYTSEDKWNDFSRKDSRWSVLLESANGLTRPTSIIKVRQKNLQMRDSFPFNTTFREFYSVTFLRDKIGVLPYKLLLSSPLGSVKFTWSAE</sequence>
<accession>A0A3B1BG65</accession>
<evidence type="ECO:0000313" key="1">
    <source>
        <dbReference type="EMBL" id="VAX15112.1"/>
    </source>
</evidence>
<proteinExistence type="predicted"/>